<feature type="repeat" description="ANK" evidence="3">
    <location>
        <begin position="513"/>
        <end position="545"/>
    </location>
</feature>
<dbReference type="InterPro" id="IPR008756">
    <property type="entry name" value="Peptidase_M56"/>
</dbReference>
<dbReference type="RefSeq" id="WP_116391021.1">
    <property type="nucleotide sequence ID" value="NZ_QUQO01000001.1"/>
</dbReference>
<dbReference type="EMBL" id="QUQO01000001">
    <property type="protein sequence ID" value="RFB04388.1"/>
    <property type="molecule type" value="Genomic_DNA"/>
</dbReference>
<keyword evidence="7" id="KW-1185">Reference proteome</keyword>
<feature type="repeat" description="ANK" evidence="3">
    <location>
        <begin position="348"/>
        <end position="380"/>
    </location>
</feature>
<keyword evidence="4" id="KW-0812">Transmembrane</keyword>
<dbReference type="OrthoDB" id="1628901at2"/>
<dbReference type="SUPFAM" id="SSF48403">
    <property type="entry name" value="Ankyrin repeat"/>
    <property type="match status" value="1"/>
</dbReference>
<dbReference type="AlphaFoldDB" id="A0A371RG02"/>
<dbReference type="InterPro" id="IPR002110">
    <property type="entry name" value="Ankyrin_rpt"/>
</dbReference>
<dbReference type="Pfam" id="PF05569">
    <property type="entry name" value="Peptidase_M56"/>
    <property type="match status" value="1"/>
</dbReference>
<accession>A0A371RG02</accession>
<dbReference type="InParanoid" id="A0A371RG02"/>
<feature type="transmembrane region" description="Helical" evidence="4">
    <location>
        <begin position="6"/>
        <end position="30"/>
    </location>
</feature>
<evidence type="ECO:0000256" key="2">
    <source>
        <dbReference type="ARBA" id="ARBA00023043"/>
    </source>
</evidence>
<evidence type="ECO:0000313" key="7">
    <source>
        <dbReference type="Proteomes" id="UP000264589"/>
    </source>
</evidence>
<keyword evidence="4" id="KW-0472">Membrane</keyword>
<comment type="caution">
    <text evidence="6">The sequence shown here is derived from an EMBL/GenBank/DDBJ whole genome shotgun (WGS) entry which is preliminary data.</text>
</comment>
<dbReference type="PROSITE" id="PS50088">
    <property type="entry name" value="ANK_REPEAT"/>
    <property type="match status" value="2"/>
</dbReference>
<evidence type="ECO:0000259" key="5">
    <source>
        <dbReference type="Pfam" id="PF05569"/>
    </source>
</evidence>
<dbReference type="Pfam" id="PF13637">
    <property type="entry name" value="Ank_4"/>
    <property type="match status" value="1"/>
</dbReference>
<evidence type="ECO:0000313" key="6">
    <source>
        <dbReference type="EMBL" id="RFB04388.1"/>
    </source>
</evidence>
<keyword evidence="2 3" id="KW-0040">ANK repeat</keyword>
<protein>
    <recommendedName>
        <fullName evidence="5">Peptidase M56 domain-containing protein</fullName>
    </recommendedName>
</protein>
<dbReference type="Pfam" id="PF12796">
    <property type="entry name" value="Ank_2"/>
    <property type="match status" value="2"/>
</dbReference>
<gene>
    <name evidence="6" type="ORF">DX908_03265</name>
</gene>
<dbReference type="CDD" id="cd07341">
    <property type="entry name" value="M56_BlaR1_MecR1_like"/>
    <property type="match status" value="1"/>
</dbReference>
<keyword evidence="1" id="KW-0677">Repeat</keyword>
<organism evidence="6 7">
    <name type="scientific">Parvularcula marina</name>
    <dbReference type="NCBI Taxonomy" id="2292771"/>
    <lineage>
        <taxon>Bacteria</taxon>
        <taxon>Pseudomonadati</taxon>
        <taxon>Pseudomonadota</taxon>
        <taxon>Alphaproteobacteria</taxon>
        <taxon>Parvularculales</taxon>
        <taxon>Parvularculaceae</taxon>
        <taxon>Parvularcula</taxon>
    </lineage>
</organism>
<dbReference type="InterPro" id="IPR036770">
    <property type="entry name" value="Ankyrin_rpt-contain_sf"/>
</dbReference>
<evidence type="ECO:0000256" key="3">
    <source>
        <dbReference type="PROSITE-ProRule" id="PRU00023"/>
    </source>
</evidence>
<reference evidence="6 7" key="1">
    <citation type="submission" date="2018-08" db="EMBL/GenBank/DDBJ databases">
        <title>Parvularcula sp. SM1705, isolated from surface water of the South Sea China.</title>
        <authorList>
            <person name="Sun L."/>
        </authorList>
    </citation>
    <scope>NUCLEOTIDE SEQUENCE [LARGE SCALE GENOMIC DNA]</scope>
    <source>
        <strain evidence="6 7">SM1705</strain>
    </source>
</reference>
<dbReference type="SMART" id="SM00248">
    <property type="entry name" value="ANK"/>
    <property type="match status" value="7"/>
</dbReference>
<feature type="domain" description="Peptidase M56" evidence="5">
    <location>
        <begin position="17"/>
        <end position="291"/>
    </location>
</feature>
<sequence>MTAEALLPVAGAVLAETAILAGVILLLDRILPRRMVRERHDMALAAILIVPILFVLPFFLPGEANVLPVIEGSLPQPVTESAAAAPQANVMPVITEAMASPTSGLDLSVFVLPGMMLLWGLGAALLLIRLISEMTSVSALIRRAQPLRQPIGASLSRPARVMVSGEVEGPMLAGFFRPVIILPEDMMADESLRPVLEHEIAHLARQDNLLEVTIRTISALFWWNLPIHALRPLIAREREKLCDAYAAERAGGGEAMADALLKVASRQILGRSPALALPAIRRKEMLADRLRLLTRENVSGRPRLLLSTALVPAVFFACAAAGPKLGPAADLAEDEKPTEEMTFSASAIDPAELYFAARRGRTEEVERLLAMGADPNAASYGDGTPLIGAVRSGDHGILTRLLAAGADPNRAARGDGSPLISAAKNGRYAMAIALLDAGANPDMGVRGDGNALIVAAHRGDLKMVDILLEYDANIEAAQIGDGNALIAAVQAGKINMVHALLEKGANVDAFVIADETPLIAAAQRGDLDITKLLIEYGADVSLTVPVPVLTDPSRQGFRSPISEAERYGHEDVAEYLRAHGAEHRPPA</sequence>
<feature type="transmembrane region" description="Helical" evidence="4">
    <location>
        <begin position="107"/>
        <end position="128"/>
    </location>
</feature>
<dbReference type="PROSITE" id="PS50297">
    <property type="entry name" value="ANK_REP_REGION"/>
    <property type="match status" value="1"/>
</dbReference>
<feature type="transmembrane region" description="Helical" evidence="4">
    <location>
        <begin position="42"/>
        <end position="60"/>
    </location>
</feature>
<keyword evidence="4" id="KW-1133">Transmembrane helix</keyword>
<dbReference type="PANTHER" id="PTHR24171">
    <property type="entry name" value="ANKYRIN REPEAT DOMAIN-CONTAINING PROTEIN 39-RELATED"/>
    <property type="match status" value="1"/>
</dbReference>
<proteinExistence type="predicted"/>
<evidence type="ECO:0000256" key="1">
    <source>
        <dbReference type="ARBA" id="ARBA00022737"/>
    </source>
</evidence>
<feature type="transmembrane region" description="Helical" evidence="4">
    <location>
        <begin position="304"/>
        <end position="322"/>
    </location>
</feature>
<evidence type="ECO:0000256" key="4">
    <source>
        <dbReference type="SAM" id="Phobius"/>
    </source>
</evidence>
<dbReference type="Proteomes" id="UP000264589">
    <property type="component" value="Unassembled WGS sequence"/>
</dbReference>
<dbReference type="Gene3D" id="1.25.40.20">
    <property type="entry name" value="Ankyrin repeat-containing domain"/>
    <property type="match status" value="2"/>
</dbReference>
<name>A0A371RG02_9PROT</name>